<dbReference type="SFLD" id="SFLDS00029">
    <property type="entry name" value="Radical_SAM"/>
    <property type="match status" value="1"/>
</dbReference>
<accession>A0A6I6GDR7</accession>
<evidence type="ECO:0000256" key="1">
    <source>
        <dbReference type="ARBA" id="ARBA00001966"/>
    </source>
</evidence>
<reference evidence="8 9" key="1">
    <citation type="submission" date="2019-11" db="EMBL/GenBank/DDBJ databases">
        <authorList>
            <person name="Im W.T."/>
        </authorList>
    </citation>
    <scope>NUCLEOTIDE SEQUENCE [LARGE SCALE GENOMIC DNA]</scope>
    <source>
        <strain evidence="8 9">SB-02</strain>
    </source>
</reference>
<dbReference type="PROSITE" id="PS51918">
    <property type="entry name" value="RADICAL_SAM"/>
    <property type="match status" value="1"/>
</dbReference>
<evidence type="ECO:0000313" key="8">
    <source>
        <dbReference type="EMBL" id="QGW28480.1"/>
    </source>
</evidence>
<dbReference type="InterPro" id="IPR013785">
    <property type="entry name" value="Aldolase_TIM"/>
</dbReference>
<dbReference type="GO" id="GO:0003824">
    <property type="term" value="F:catalytic activity"/>
    <property type="evidence" value="ECO:0007669"/>
    <property type="project" value="InterPro"/>
</dbReference>
<keyword evidence="4" id="KW-0479">Metal-binding</keyword>
<keyword evidence="9" id="KW-1185">Reference proteome</keyword>
<keyword evidence="3" id="KW-0949">S-adenosyl-L-methionine</keyword>
<comment type="cofactor">
    <cofactor evidence="1">
        <name>[4Fe-4S] cluster</name>
        <dbReference type="ChEBI" id="CHEBI:49883"/>
    </cofactor>
</comment>
<protein>
    <submittedName>
        <fullName evidence="8">Radical SAM protein</fullName>
    </submittedName>
</protein>
<dbReference type="AlphaFoldDB" id="A0A6I6GDR7"/>
<dbReference type="InterPro" id="IPR058240">
    <property type="entry name" value="rSAM_sf"/>
</dbReference>
<keyword evidence="6" id="KW-0411">Iron-sulfur</keyword>
<evidence type="ECO:0000256" key="3">
    <source>
        <dbReference type="ARBA" id="ARBA00022691"/>
    </source>
</evidence>
<evidence type="ECO:0000256" key="4">
    <source>
        <dbReference type="ARBA" id="ARBA00022723"/>
    </source>
</evidence>
<dbReference type="RefSeq" id="WP_157478833.1">
    <property type="nucleotide sequence ID" value="NZ_CP046566.1"/>
</dbReference>
<dbReference type="PANTHER" id="PTHR30352:SF5">
    <property type="entry name" value="PYRUVATE FORMATE-LYASE 1-ACTIVATING ENZYME"/>
    <property type="match status" value="1"/>
</dbReference>
<dbReference type="Gene3D" id="3.20.20.70">
    <property type="entry name" value="Aldolase class I"/>
    <property type="match status" value="1"/>
</dbReference>
<dbReference type="GO" id="GO:0046872">
    <property type="term" value="F:metal ion binding"/>
    <property type="evidence" value="ECO:0007669"/>
    <property type="project" value="UniProtKB-KW"/>
</dbReference>
<keyword evidence="5" id="KW-0408">Iron</keyword>
<dbReference type="SUPFAM" id="SSF102114">
    <property type="entry name" value="Radical SAM enzymes"/>
    <property type="match status" value="1"/>
</dbReference>
<dbReference type="KEGG" id="fls:GLV81_10540"/>
<keyword evidence="2" id="KW-0004">4Fe-4S</keyword>
<gene>
    <name evidence="8" type="ORF">GLV81_10540</name>
</gene>
<dbReference type="GO" id="GO:0051539">
    <property type="term" value="F:4 iron, 4 sulfur cluster binding"/>
    <property type="evidence" value="ECO:0007669"/>
    <property type="project" value="UniProtKB-KW"/>
</dbReference>
<dbReference type="SFLD" id="SFLDG01109">
    <property type="entry name" value="Uncharacterised_Radical_SAM_Su"/>
    <property type="match status" value="1"/>
</dbReference>
<dbReference type="CDD" id="cd01335">
    <property type="entry name" value="Radical_SAM"/>
    <property type="match status" value="1"/>
</dbReference>
<evidence type="ECO:0000256" key="2">
    <source>
        <dbReference type="ARBA" id="ARBA00022485"/>
    </source>
</evidence>
<feature type="domain" description="Radical SAM core" evidence="7">
    <location>
        <begin position="174"/>
        <end position="421"/>
    </location>
</feature>
<organism evidence="8 9">
    <name type="scientific">Phnomibacter ginsenosidimutans</name>
    <dbReference type="NCBI Taxonomy" id="2676868"/>
    <lineage>
        <taxon>Bacteria</taxon>
        <taxon>Pseudomonadati</taxon>
        <taxon>Bacteroidota</taxon>
        <taxon>Chitinophagia</taxon>
        <taxon>Chitinophagales</taxon>
        <taxon>Chitinophagaceae</taxon>
        <taxon>Phnomibacter</taxon>
    </lineage>
</organism>
<dbReference type="InterPro" id="IPR007197">
    <property type="entry name" value="rSAM"/>
</dbReference>
<dbReference type="Pfam" id="PF04055">
    <property type="entry name" value="Radical_SAM"/>
    <property type="match status" value="1"/>
</dbReference>
<evidence type="ECO:0000313" key="9">
    <source>
        <dbReference type="Proteomes" id="UP000426027"/>
    </source>
</evidence>
<dbReference type="InterPro" id="IPR034457">
    <property type="entry name" value="Organic_radical-activating"/>
</dbReference>
<evidence type="ECO:0000259" key="7">
    <source>
        <dbReference type="PROSITE" id="PS51918"/>
    </source>
</evidence>
<dbReference type="Proteomes" id="UP000426027">
    <property type="component" value="Chromosome"/>
</dbReference>
<evidence type="ECO:0000256" key="6">
    <source>
        <dbReference type="ARBA" id="ARBA00023014"/>
    </source>
</evidence>
<evidence type="ECO:0000256" key="5">
    <source>
        <dbReference type="ARBA" id="ARBA00023004"/>
    </source>
</evidence>
<name>A0A6I6GDR7_9BACT</name>
<sequence length="442" mass="49859">MTPYLLYSDGNGNIFEDQTLYAIGRSGWDAFEVPEESWIVLPDGGNLYELPGRKGIGIDVETGEMRLCDKGWAVAAFIPPAHTNLFLAAYETEPDAPTLPLFCYTAAGWYNDQFYVTAVRVERDVRQECAGYDDDTIANGATHLMEAYSHNRLVKHLMENCCNTYNCPAARNMAMGRWECPVPSSPACNANCVGCVSFQPEDETITSPQDRLTFKPTPEEIVEFTVPHLETAPYPIISFGQGCEGEPLLMWETIRDAIIEIRKHTKKGSININTNGSKPAAVEALCQAGLDSIRVSTNSARSEIYTPYYRPNNYQFEDIIESLKVARKYGVWTSINYFVFPGMTDSEAEYEALRKLIKETDLCMIQWRNFNIDPDWYLGKINVADAGECMGVQQMMNLIHEEFPKLKFGYFNPPIERIKGDYNNDFAHWTEELGGYVVNGGQ</sequence>
<dbReference type="EMBL" id="CP046566">
    <property type="protein sequence ID" value="QGW28480.1"/>
    <property type="molecule type" value="Genomic_DNA"/>
</dbReference>
<dbReference type="PANTHER" id="PTHR30352">
    <property type="entry name" value="PYRUVATE FORMATE-LYASE-ACTIVATING ENZYME"/>
    <property type="match status" value="1"/>
</dbReference>
<proteinExistence type="predicted"/>